<dbReference type="AlphaFoldDB" id="A0A7K5LJE2"/>
<dbReference type="InterPro" id="IPR050694">
    <property type="entry name" value="LRRC14/PRAME"/>
</dbReference>
<name>A0A7K5LJE2_VIRAL</name>
<evidence type="ECO:0000313" key="5">
    <source>
        <dbReference type="EMBL" id="NWT18203.1"/>
    </source>
</evidence>
<protein>
    <submittedName>
        <fullName evidence="5">LRC14 protein</fullName>
    </submittedName>
</protein>
<evidence type="ECO:0000256" key="3">
    <source>
        <dbReference type="ARBA" id="ARBA00022614"/>
    </source>
</evidence>
<organism evidence="5 6">
    <name type="scientific">Vireo altiloquus</name>
    <name type="common">Black-whiskered vireo</name>
    <name type="synonym">Muscicapa altiloqua</name>
    <dbReference type="NCBI Taxonomy" id="34956"/>
    <lineage>
        <taxon>Eukaryota</taxon>
        <taxon>Metazoa</taxon>
        <taxon>Chordata</taxon>
        <taxon>Craniata</taxon>
        <taxon>Vertebrata</taxon>
        <taxon>Euteleostomi</taxon>
        <taxon>Archelosauria</taxon>
        <taxon>Archosauria</taxon>
        <taxon>Dinosauria</taxon>
        <taxon>Saurischia</taxon>
        <taxon>Theropoda</taxon>
        <taxon>Coelurosauria</taxon>
        <taxon>Aves</taxon>
        <taxon>Neognathae</taxon>
        <taxon>Neoaves</taxon>
        <taxon>Telluraves</taxon>
        <taxon>Australaves</taxon>
        <taxon>Passeriformes</taxon>
        <taxon>Corvoidea</taxon>
        <taxon>Vireonidae</taxon>
        <taxon>Vireoninae</taxon>
        <taxon>Vireo</taxon>
    </lineage>
</organism>
<keyword evidence="3" id="KW-0433">Leucine-rich repeat</keyword>
<keyword evidence="6" id="KW-1185">Reference proteome</keyword>
<keyword evidence="2" id="KW-0963">Cytoplasm</keyword>
<dbReference type="GO" id="GO:0005737">
    <property type="term" value="C:cytoplasm"/>
    <property type="evidence" value="ECO:0007669"/>
    <property type="project" value="UniProtKB-SubCell"/>
</dbReference>
<dbReference type="PANTHER" id="PTHR14224">
    <property type="entry name" value="SIMILAR TO PREFERENTIALLY EXPRESSED ANTIGEN IN MELANOMA-LIKE 3"/>
    <property type="match status" value="1"/>
</dbReference>
<feature type="non-terminal residue" evidence="5">
    <location>
        <position position="55"/>
    </location>
</feature>
<evidence type="ECO:0000313" key="6">
    <source>
        <dbReference type="Proteomes" id="UP000589495"/>
    </source>
</evidence>
<evidence type="ECO:0000256" key="4">
    <source>
        <dbReference type="ARBA" id="ARBA00022737"/>
    </source>
</evidence>
<accession>A0A7K5LJE2</accession>
<evidence type="ECO:0000256" key="2">
    <source>
        <dbReference type="ARBA" id="ARBA00022490"/>
    </source>
</evidence>
<dbReference type="EMBL" id="VZRF01012202">
    <property type="protein sequence ID" value="NWT18203.1"/>
    <property type="molecule type" value="Genomic_DNA"/>
</dbReference>
<reference evidence="5 6" key="1">
    <citation type="submission" date="2019-09" db="EMBL/GenBank/DDBJ databases">
        <title>Bird 10,000 Genomes (B10K) Project - Family phase.</title>
        <authorList>
            <person name="Zhang G."/>
        </authorList>
    </citation>
    <scope>NUCLEOTIDE SEQUENCE [LARGE SCALE GENOMIC DNA]</scope>
    <source>
        <strain evidence="5">B10K-DU-001-22</strain>
        <tissue evidence="5">Muscle</tissue>
    </source>
</reference>
<sequence length="55" mass="6311">MVDSHLDALLPTILRCSRLRFLLLYGNPLSMAALKDLLQKTLEMPDLRLVMYPIP</sequence>
<comment type="caution">
    <text evidence="5">The sequence shown here is derived from an EMBL/GenBank/DDBJ whole genome shotgun (WGS) entry which is preliminary data.</text>
</comment>
<feature type="non-terminal residue" evidence="5">
    <location>
        <position position="1"/>
    </location>
</feature>
<gene>
    <name evidence="5" type="primary">Lrrc14_8</name>
    <name evidence="5" type="ORF">VIRALT_R16197</name>
</gene>
<comment type="subcellular location">
    <subcellularLocation>
        <location evidence="1">Cytoplasm</location>
    </subcellularLocation>
</comment>
<dbReference type="PANTHER" id="PTHR14224:SF9">
    <property type="entry name" value="LEUCINE-RICH REPEAT-CONTAINING PROTEIN 14"/>
    <property type="match status" value="1"/>
</dbReference>
<dbReference type="Proteomes" id="UP000589495">
    <property type="component" value="Unassembled WGS sequence"/>
</dbReference>
<proteinExistence type="predicted"/>
<evidence type="ECO:0000256" key="1">
    <source>
        <dbReference type="ARBA" id="ARBA00004496"/>
    </source>
</evidence>
<keyword evidence="4" id="KW-0677">Repeat</keyword>